<organism evidence="2 3">
    <name type="scientific">Peribacillus asahii</name>
    <dbReference type="NCBI Taxonomy" id="228899"/>
    <lineage>
        <taxon>Bacteria</taxon>
        <taxon>Bacillati</taxon>
        <taxon>Bacillota</taxon>
        <taxon>Bacilli</taxon>
        <taxon>Bacillales</taxon>
        <taxon>Bacillaceae</taxon>
        <taxon>Peribacillus</taxon>
    </lineage>
</organism>
<dbReference type="Gene3D" id="3.60.40.10">
    <property type="entry name" value="PPM-type phosphatase domain"/>
    <property type="match status" value="1"/>
</dbReference>
<protein>
    <submittedName>
        <fullName evidence="2">Uncharacterized protein</fullName>
    </submittedName>
</protein>
<dbReference type="Proteomes" id="UP000283095">
    <property type="component" value="Chromosome"/>
</dbReference>
<dbReference type="KEGG" id="pasa:BAOM_0355"/>
<dbReference type="AlphaFoldDB" id="A0A3T0KKY0"/>
<reference evidence="2 3" key="1">
    <citation type="submission" date="2018-01" db="EMBL/GenBank/DDBJ databases">
        <title>Bacillus asahii Genome sequencing and assembly.</title>
        <authorList>
            <person name="Jiang H."/>
            <person name="Feng Y."/>
            <person name="Zhao F."/>
            <person name="Lin X."/>
        </authorList>
    </citation>
    <scope>NUCLEOTIDE SEQUENCE [LARGE SCALE GENOMIC DNA]</scope>
    <source>
        <strain evidence="2 3">OM18</strain>
    </source>
</reference>
<dbReference type="OrthoDB" id="311592at2"/>
<dbReference type="InterPro" id="IPR036457">
    <property type="entry name" value="PPM-type-like_dom_sf"/>
</dbReference>
<dbReference type="GO" id="GO:0016791">
    <property type="term" value="F:phosphatase activity"/>
    <property type="evidence" value="ECO:0007669"/>
    <property type="project" value="TreeGrafter"/>
</dbReference>
<dbReference type="RefSeq" id="WP_127758798.1">
    <property type="nucleotide sequence ID" value="NZ_CP026095.1"/>
</dbReference>
<evidence type="ECO:0000313" key="2">
    <source>
        <dbReference type="EMBL" id="AZV41032.1"/>
    </source>
</evidence>
<gene>
    <name evidence="2" type="ORF">BAOM_0355</name>
</gene>
<proteinExistence type="predicted"/>
<dbReference type="Pfam" id="PF07228">
    <property type="entry name" value="SpoIIE"/>
    <property type="match status" value="1"/>
</dbReference>
<dbReference type="PANTHER" id="PTHR43156:SF14">
    <property type="entry name" value="PHOSPHOSERINE PHOSPHATASE RSBP"/>
    <property type="match status" value="1"/>
</dbReference>
<dbReference type="EMBL" id="CP026095">
    <property type="protein sequence ID" value="AZV41032.1"/>
    <property type="molecule type" value="Genomic_DNA"/>
</dbReference>
<dbReference type="SMART" id="SM00331">
    <property type="entry name" value="PP2C_SIG"/>
    <property type="match status" value="1"/>
</dbReference>
<evidence type="ECO:0000313" key="3">
    <source>
        <dbReference type="Proteomes" id="UP000283095"/>
    </source>
</evidence>
<evidence type="ECO:0000256" key="1">
    <source>
        <dbReference type="ARBA" id="ARBA00022801"/>
    </source>
</evidence>
<keyword evidence="1" id="KW-0378">Hydrolase</keyword>
<dbReference type="PANTHER" id="PTHR43156">
    <property type="entry name" value="STAGE II SPORULATION PROTEIN E-RELATED"/>
    <property type="match status" value="1"/>
</dbReference>
<dbReference type="InterPro" id="IPR001932">
    <property type="entry name" value="PPM-type_phosphatase-like_dom"/>
</dbReference>
<dbReference type="InterPro" id="IPR052016">
    <property type="entry name" value="Bact_Sigma-Reg"/>
</dbReference>
<accession>A0A3T0KKY0</accession>
<name>A0A3T0KKY0_9BACI</name>
<dbReference type="SUPFAM" id="SSF81606">
    <property type="entry name" value="PP2C-like"/>
    <property type="match status" value="1"/>
</dbReference>
<sequence length="381" mass="44402">MKLYTLKLPECEEIHHTLQTLERNVIILTEQEALATIQKQNHNQMLFILPLYYSKESIYLLKIIELIDKYEIPILFVYKRTKRMKEPYALPKKTIYETIQIPADLIEVKLKLKSLQNICIQLYTAKVKEQELESIRNRIRADLTLAKHIQQLVLPPPISETDIEIQGIFQPSSEISGDLFFWMHIDEGEYGLIMIDVSGKGVYAALISMAIRSLMPGLVKRVKDPFKITKELHEHMGRLFQKLDEETYKSTYFTAFIAYINTKERQFQYVNSGHPPAIIYCPHTENTHILATNSIPIGLNPHLDIEKHSFYYEPGSRFIVYTDGLIESPNHPNILRFDTLQKEFKEKIHQDTSTLLHEILVSRMRHSEINDDICLIAGTLY</sequence>